<dbReference type="EMBL" id="CASHTH010000914">
    <property type="protein sequence ID" value="CAI8008996.1"/>
    <property type="molecule type" value="Genomic_DNA"/>
</dbReference>
<feature type="non-terminal residue" evidence="2">
    <location>
        <position position="231"/>
    </location>
</feature>
<evidence type="ECO:0000313" key="3">
    <source>
        <dbReference type="Proteomes" id="UP001174909"/>
    </source>
</evidence>
<evidence type="ECO:0000256" key="1">
    <source>
        <dbReference type="SAM" id="MobiDB-lite"/>
    </source>
</evidence>
<dbReference type="AlphaFoldDB" id="A0AA35W9G6"/>
<dbReference type="Proteomes" id="UP001174909">
    <property type="component" value="Unassembled WGS sequence"/>
</dbReference>
<sequence length="231" mass="24147">DRIAPHYITRSEGRAELIFSFLRLSTCVAERRESLIQNGEVPNEREDMGKKKGKSKAQDEAGTEGAGDAVPSPVVEEKIREGGGETVAQKLGGGGGKKGKKDKKKKALDDDWDDNLTEIAAEAGLSAETGGGKGEEPVVTDGPSGGEGDVPLGGHSGPGGKKKKKLSAMDYGLVGEEEDQGEEQEMEEGKEEAVADQKPQTEQPVASGSGGGGKGGGGGKKKRKKKDQMDW</sequence>
<keyword evidence="3" id="KW-1185">Reference proteome</keyword>
<feature type="compositionally biased region" description="Acidic residues" evidence="1">
    <location>
        <begin position="175"/>
        <end position="190"/>
    </location>
</feature>
<feature type="region of interest" description="Disordered" evidence="1">
    <location>
        <begin position="33"/>
        <end position="231"/>
    </location>
</feature>
<feature type="compositionally biased region" description="Basic residues" evidence="1">
    <location>
        <begin position="97"/>
        <end position="106"/>
    </location>
</feature>
<reference evidence="2" key="1">
    <citation type="submission" date="2023-03" db="EMBL/GenBank/DDBJ databases">
        <authorList>
            <person name="Steffen K."/>
            <person name="Cardenas P."/>
        </authorList>
    </citation>
    <scope>NUCLEOTIDE SEQUENCE</scope>
</reference>
<feature type="compositionally biased region" description="Gly residues" evidence="1">
    <location>
        <begin position="208"/>
        <end position="218"/>
    </location>
</feature>
<evidence type="ECO:0000313" key="2">
    <source>
        <dbReference type="EMBL" id="CAI8008996.1"/>
    </source>
</evidence>
<proteinExistence type="predicted"/>
<organism evidence="2 3">
    <name type="scientific">Geodia barretti</name>
    <name type="common">Barrett's horny sponge</name>
    <dbReference type="NCBI Taxonomy" id="519541"/>
    <lineage>
        <taxon>Eukaryota</taxon>
        <taxon>Metazoa</taxon>
        <taxon>Porifera</taxon>
        <taxon>Demospongiae</taxon>
        <taxon>Heteroscleromorpha</taxon>
        <taxon>Tetractinellida</taxon>
        <taxon>Astrophorina</taxon>
        <taxon>Geodiidae</taxon>
        <taxon>Geodia</taxon>
    </lineage>
</organism>
<protein>
    <submittedName>
        <fullName evidence="2">Uncharacterized protein</fullName>
    </submittedName>
</protein>
<name>A0AA35W9G6_GEOBA</name>
<comment type="caution">
    <text evidence="2">The sequence shown here is derived from an EMBL/GenBank/DDBJ whole genome shotgun (WGS) entry which is preliminary data.</text>
</comment>
<feature type="compositionally biased region" description="Basic residues" evidence="1">
    <location>
        <begin position="219"/>
        <end position="231"/>
    </location>
</feature>
<gene>
    <name evidence="2" type="ORF">GBAR_LOCUS6093</name>
</gene>
<accession>A0AA35W9G6</accession>